<evidence type="ECO:0000313" key="3">
    <source>
        <dbReference type="EMBL" id="KAG4415181.1"/>
    </source>
</evidence>
<dbReference type="Proteomes" id="UP000664132">
    <property type="component" value="Unassembled WGS sequence"/>
</dbReference>
<dbReference type="InterPro" id="IPR050358">
    <property type="entry name" value="RSE1/DDB1/CFT1"/>
</dbReference>
<comment type="caution">
    <text evidence="3">The sequence shown here is derived from an EMBL/GenBank/DDBJ whole genome shotgun (WGS) entry which is preliminary data.</text>
</comment>
<accession>A0A8H7W2C1</accession>
<sequence length="1336" mass="147932">MALATNTLVDGEWVTRTLDVNTVLRHYDQQDKDAATTLREVERAPKLGLLTQTVIRSPLVHWILPARLRDNSKNDVAFIGDDFVQIKELRCDGLLWDVTRKEDFGARIRNARVVGSVKAYECDPDVFAHSDQVKSEDGQYDSPMSDGGAPKESISADEHLLPPQCILLQLDTGDSVFLTLRREKDGKFGFVSSKYRVSKPMLKLQPGMHLAVDPSSRYMVYMQTSSLEHVGSETQIYPRGVILRMEFLYPSADDEQHIILLVLAVLKGKIRMLLYEWTAGSDLKKVTARSSKGYLLEKSRQVPLLLIPLTIKSSFILVYENSMAVCQGILHGTPKLIYFNERVDKPTAFHHGLGTPLWTSWTRPSRLESHKVTRDDLFIAREDGLVKFLEIDSEDDDVVTADNNIGELGANCGMALASLDYPNKNAKSGDLFIVGGNSSSGGTYLLQARQHPVLAEPIPNWTPAHDFVTTYRPRSSESVTHGVATRQELDLIPKPDRVFVCVGKGSNGGIAELRYGYEANIGLEVDYDSTIMNAWALSPALDTFTEAEPYVFLLSMGDRSAVLQLSGDAAEIVELEEDATRLDLVHRTVTAVTQGRYIIQVTEKSIVVTDNNADSRMYQVEHLLQNRPGEASVEHAVVEDGHVFFTTRLNGSETSTFLQILDLQLSTRTMDLDQGPTAQTITQIEYDVSSITVGRIADNLYVITAGWSRAGSVILTFQPSTGGQRTDVVVPSPTGDKSGRLDTLASVVFQPAVAGVFQLLCGTRSGMVALFAISEARLHIVSSQFKRIGATPAMVVRDDSSTSGNTFLVNCDLKSYLMSLDVRELSLVHDGSLDISQIWLSDALKPGMCQPKINSLVKLRPPQSGSASGSLLIISGSQLLITGLSEQAKPVTRHMTIGGTPTRLLYSHSLDLLVVAASVDGKSTLLFIDPTTGEDISQPLDEKTKSTVDFASGLGNPSERIFRLFEWSFAKDSKTWNFIIAATSTGRLLIISIEDRRISAIEDDQNRGLQTNGAGTKRQIAYYTRHKFKSNDPVYSATGLSDGLLWCAGTKLAYDVLDLSEKKFKRMTDYDLPSPATDLIYEDGTIYALTACHSLEILRLVPCEPGEFRIVRTHGDQLARDSLHQLVLGGTSQRPINLVSDKLSSVVGLWPTHNTKADTLEPIFEAALQSSILRFRLGHCRPIWDSVWPHRMDRSKSNLAANGEALGLSITGSLSHFTVLDFMTWRLLRLIMDLATRSPKVCEFTFTDDPMPLDTMTEPKTMMHIDGDVLKTVLRKRGLEELLGIDLELDDSQRTLERFKGLLQDAHQGTLDKDGSTAYYLAQTYTDLEFYLRPVM</sequence>
<organism evidence="3 4">
    <name type="scientific">Cadophora malorum</name>
    <dbReference type="NCBI Taxonomy" id="108018"/>
    <lineage>
        <taxon>Eukaryota</taxon>
        <taxon>Fungi</taxon>
        <taxon>Dikarya</taxon>
        <taxon>Ascomycota</taxon>
        <taxon>Pezizomycotina</taxon>
        <taxon>Leotiomycetes</taxon>
        <taxon>Helotiales</taxon>
        <taxon>Ploettnerulaceae</taxon>
        <taxon>Cadophora</taxon>
    </lineage>
</organism>
<dbReference type="InterPro" id="IPR015943">
    <property type="entry name" value="WD40/YVTN_repeat-like_dom_sf"/>
</dbReference>
<name>A0A8H7W2C1_9HELO</name>
<dbReference type="PANTHER" id="PTHR10644">
    <property type="entry name" value="DNA REPAIR/RNA PROCESSING CPSF FAMILY"/>
    <property type="match status" value="1"/>
</dbReference>
<gene>
    <name evidence="3" type="ORF">IFR04_011679</name>
</gene>
<dbReference type="Pfam" id="PF10433">
    <property type="entry name" value="Beta-prop_RSE1_1st"/>
    <property type="match status" value="1"/>
</dbReference>
<dbReference type="InterPro" id="IPR018846">
    <property type="entry name" value="Beta-prop_RSE1/DDB1/CPSF1_1st"/>
</dbReference>
<reference evidence="3" key="1">
    <citation type="submission" date="2021-02" db="EMBL/GenBank/DDBJ databases">
        <title>Genome sequence Cadophora malorum strain M34.</title>
        <authorList>
            <person name="Stefanovic E."/>
            <person name="Vu D."/>
            <person name="Scully C."/>
            <person name="Dijksterhuis J."/>
            <person name="Roader J."/>
            <person name="Houbraken J."/>
        </authorList>
    </citation>
    <scope>NUCLEOTIDE SEQUENCE</scope>
    <source>
        <strain evidence="3">M34</strain>
    </source>
</reference>
<dbReference type="EMBL" id="JAFJYH010000232">
    <property type="protein sequence ID" value="KAG4415181.1"/>
    <property type="molecule type" value="Genomic_DNA"/>
</dbReference>
<proteinExistence type="predicted"/>
<dbReference type="Gene3D" id="2.130.10.10">
    <property type="entry name" value="YVTN repeat-like/Quinoprotein amine dehydrogenase"/>
    <property type="match status" value="1"/>
</dbReference>
<evidence type="ECO:0000259" key="2">
    <source>
        <dbReference type="Pfam" id="PF10433"/>
    </source>
</evidence>
<keyword evidence="4" id="KW-1185">Reference proteome</keyword>
<evidence type="ECO:0000256" key="1">
    <source>
        <dbReference type="SAM" id="MobiDB-lite"/>
    </source>
</evidence>
<feature type="domain" description="RSE1/DDB1/CPSF1 first beta-propeller" evidence="2">
    <location>
        <begin position="60"/>
        <end position="453"/>
    </location>
</feature>
<evidence type="ECO:0000313" key="4">
    <source>
        <dbReference type="Proteomes" id="UP000664132"/>
    </source>
</evidence>
<feature type="region of interest" description="Disordered" evidence="1">
    <location>
        <begin position="131"/>
        <end position="154"/>
    </location>
</feature>
<dbReference type="OrthoDB" id="20774at2759"/>
<protein>
    <recommendedName>
        <fullName evidence="2">RSE1/DDB1/CPSF1 first beta-propeller domain-containing protein</fullName>
    </recommendedName>
</protein>